<gene>
    <name evidence="2" type="ORF">I5731_14105</name>
</gene>
<dbReference type="AlphaFoldDB" id="A0A931I343"/>
<evidence type="ECO:0000313" key="2">
    <source>
        <dbReference type="EMBL" id="MBH0238962.1"/>
    </source>
</evidence>
<dbReference type="Proteomes" id="UP000631694">
    <property type="component" value="Unassembled WGS sequence"/>
</dbReference>
<comment type="caution">
    <text evidence="2">The sequence shown here is derived from an EMBL/GenBank/DDBJ whole genome shotgun (WGS) entry which is preliminary data.</text>
</comment>
<dbReference type="Pfam" id="PF13406">
    <property type="entry name" value="SLT_2"/>
    <property type="match status" value="1"/>
</dbReference>
<dbReference type="Gene3D" id="1.10.530.10">
    <property type="match status" value="1"/>
</dbReference>
<dbReference type="PANTHER" id="PTHR30163">
    <property type="entry name" value="MEMBRANE-BOUND LYTIC MUREIN TRANSGLYCOSYLASE B"/>
    <property type="match status" value="1"/>
</dbReference>
<dbReference type="InterPro" id="IPR043426">
    <property type="entry name" value="MltB-like"/>
</dbReference>
<keyword evidence="3" id="KW-1185">Reference proteome</keyword>
<reference evidence="2" key="1">
    <citation type="submission" date="2020-12" db="EMBL/GenBank/DDBJ databases">
        <title>Methylobrevis albus sp. nov., isolated from fresh water lack sediment.</title>
        <authorList>
            <person name="Zou Q."/>
        </authorList>
    </citation>
    <scope>NUCLEOTIDE SEQUENCE</scope>
    <source>
        <strain evidence="2">L22</strain>
    </source>
</reference>
<dbReference type="CDD" id="cd13399">
    <property type="entry name" value="Slt35-like"/>
    <property type="match status" value="1"/>
</dbReference>
<dbReference type="EMBL" id="JADZLT010000052">
    <property type="protein sequence ID" value="MBH0238962.1"/>
    <property type="molecule type" value="Genomic_DNA"/>
</dbReference>
<organism evidence="2 3">
    <name type="scientific">Methylobrevis albus</name>
    <dbReference type="NCBI Taxonomy" id="2793297"/>
    <lineage>
        <taxon>Bacteria</taxon>
        <taxon>Pseudomonadati</taxon>
        <taxon>Pseudomonadota</taxon>
        <taxon>Alphaproteobacteria</taxon>
        <taxon>Hyphomicrobiales</taxon>
        <taxon>Pleomorphomonadaceae</taxon>
        <taxon>Methylobrevis</taxon>
    </lineage>
</organism>
<evidence type="ECO:0000313" key="3">
    <source>
        <dbReference type="Proteomes" id="UP000631694"/>
    </source>
</evidence>
<dbReference type="GO" id="GO:0009253">
    <property type="term" value="P:peptidoglycan catabolic process"/>
    <property type="evidence" value="ECO:0007669"/>
    <property type="project" value="TreeGrafter"/>
</dbReference>
<dbReference type="NCBIfam" id="TIGR02283">
    <property type="entry name" value="MltB_2"/>
    <property type="match status" value="1"/>
</dbReference>
<accession>A0A931I343</accession>
<feature type="domain" description="Transglycosylase SLT" evidence="1">
    <location>
        <begin position="82"/>
        <end position="287"/>
    </location>
</feature>
<sequence>MRFGLDRGGQVKCFVNLDGAIYKVTPPSGGSDPIHRERSNVPNFRSSARSLRRPLATLTALAALVVAAPAAAQQCGNDASGFSAWTAAFKQQAIASGISPQVAATLDSVTYNTQVIKLDRGQRATFKTDFASFAAKRVTGGRISKGKQMLTKHARLFDAVEAQYGVPREILTAIWGMETDYGAVTGKLSVVRSLATLAYDCRRSPFFSNELLAALTIIQRGDKSPKDMVGAWAGEVGQTQFLASNYLKYAVDFDGDGRRDLIRSTPDVLASTANFLRAHGWIPGAGYQPGEPNFQALVGWNKSENYQRAIALFASKLN</sequence>
<proteinExistence type="predicted"/>
<name>A0A931I343_9HYPH</name>
<dbReference type="InterPro" id="IPR031304">
    <property type="entry name" value="SLT_2"/>
</dbReference>
<dbReference type="SUPFAM" id="SSF53955">
    <property type="entry name" value="Lysozyme-like"/>
    <property type="match status" value="1"/>
</dbReference>
<dbReference type="InterPro" id="IPR011970">
    <property type="entry name" value="MltB_2"/>
</dbReference>
<dbReference type="GO" id="GO:0008933">
    <property type="term" value="F:peptidoglycan lytic transglycosylase activity"/>
    <property type="evidence" value="ECO:0007669"/>
    <property type="project" value="TreeGrafter"/>
</dbReference>
<dbReference type="FunFam" id="1.10.8.350:FF:000001">
    <property type="entry name" value="Lytic murein transglycosylase B"/>
    <property type="match status" value="1"/>
</dbReference>
<dbReference type="Gene3D" id="1.10.8.350">
    <property type="entry name" value="Bacterial muramidase"/>
    <property type="match status" value="1"/>
</dbReference>
<evidence type="ECO:0000259" key="1">
    <source>
        <dbReference type="Pfam" id="PF13406"/>
    </source>
</evidence>
<dbReference type="InterPro" id="IPR023346">
    <property type="entry name" value="Lysozyme-like_dom_sf"/>
</dbReference>
<protein>
    <submittedName>
        <fullName evidence="2">Lytic murein transglycosylase</fullName>
    </submittedName>
</protein>
<dbReference type="PANTHER" id="PTHR30163:SF8">
    <property type="entry name" value="LYTIC MUREIN TRANSGLYCOSYLASE"/>
    <property type="match status" value="1"/>
</dbReference>